<comment type="caution">
    <text evidence="1">The sequence shown here is derived from an EMBL/GenBank/DDBJ whole genome shotgun (WGS) entry which is preliminary data.</text>
</comment>
<gene>
    <name evidence="1" type="ORF">ABT317_13140</name>
</gene>
<keyword evidence="2" id="KW-1185">Reference proteome</keyword>
<accession>A0ABV1W164</accession>
<dbReference type="Proteomes" id="UP001458415">
    <property type="component" value="Unassembled WGS sequence"/>
</dbReference>
<reference evidence="1 2" key="1">
    <citation type="submission" date="2024-06" db="EMBL/GenBank/DDBJ databases">
        <title>The Natural Products Discovery Center: Release of the First 8490 Sequenced Strains for Exploring Actinobacteria Biosynthetic Diversity.</title>
        <authorList>
            <person name="Kalkreuter E."/>
            <person name="Kautsar S.A."/>
            <person name="Yang D."/>
            <person name="Bader C.D."/>
            <person name="Teijaro C.N."/>
            <person name="Fluegel L."/>
            <person name="Davis C.M."/>
            <person name="Simpson J.R."/>
            <person name="Lauterbach L."/>
            <person name="Steele A.D."/>
            <person name="Gui C."/>
            <person name="Meng S."/>
            <person name="Li G."/>
            <person name="Viehrig K."/>
            <person name="Ye F."/>
            <person name="Su P."/>
            <person name="Kiefer A.F."/>
            <person name="Nichols A."/>
            <person name="Cepeda A.J."/>
            <person name="Yan W."/>
            <person name="Fan B."/>
            <person name="Jiang Y."/>
            <person name="Adhikari A."/>
            <person name="Zheng C.-J."/>
            <person name="Schuster L."/>
            <person name="Cowan T.M."/>
            <person name="Smanski M.J."/>
            <person name="Chevrette M.G."/>
            <person name="De Carvalho L.P.S."/>
            <person name="Shen B."/>
        </authorList>
    </citation>
    <scope>NUCLEOTIDE SEQUENCE [LARGE SCALE GENOMIC DNA]</scope>
    <source>
        <strain evidence="1 2">NPDC000634</strain>
    </source>
</reference>
<organism evidence="1 2">
    <name type="scientific">Streptomyces carpinensis</name>
    <dbReference type="NCBI Taxonomy" id="66369"/>
    <lineage>
        <taxon>Bacteria</taxon>
        <taxon>Bacillati</taxon>
        <taxon>Actinomycetota</taxon>
        <taxon>Actinomycetes</taxon>
        <taxon>Kitasatosporales</taxon>
        <taxon>Streptomycetaceae</taxon>
        <taxon>Streptomyces</taxon>
    </lineage>
</organism>
<proteinExistence type="predicted"/>
<name>A0ABV1W164_9ACTN</name>
<evidence type="ECO:0000313" key="1">
    <source>
        <dbReference type="EMBL" id="MER6977935.1"/>
    </source>
</evidence>
<protein>
    <submittedName>
        <fullName evidence="1">Uncharacterized protein</fullName>
    </submittedName>
</protein>
<evidence type="ECO:0000313" key="2">
    <source>
        <dbReference type="Proteomes" id="UP001458415"/>
    </source>
</evidence>
<dbReference type="EMBL" id="JBEPCU010000175">
    <property type="protein sequence ID" value="MER6977935.1"/>
    <property type="molecule type" value="Genomic_DNA"/>
</dbReference>
<sequence>MTTIAVPELRRYAPDALRMLGIPLGQADETGDLLTWTEATGGRALAFVRRNRARLLWTPRPRARIVGDGPDELVVDARGASLLELGVRLADLVCGETQRPEPRPVHVVAVWGTPFVPYPRAFAAERGVEVEEVEADLASEPGGLDHPRALCLRGRPTAPRPVDHDPAYRNGLARGIPPADQDFAEITSLFEMRRVPTSERRARTPDEEERQWTSCASDIYSGGNLVHSGRRSSLLLGYADQSASGRSSWALWCRCRQQTAASSTTH</sequence>